<evidence type="ECO:0000313" key="5">
    <source>
        <dbReference type="EMBL" id="QQB14108.1"/>
    </source>
</evidence>
<evidence type="ECO:0000256" key="4">
    <source>
        <dbReference type="SAM" id="MobiDB-lite"/>
    </source>
</evidence>
<dbReference type="Pfam" id="PF00106">
    <property type="entry name" value="adh_short"/>
    <property type="match status" value="1"/>
</dbReference>
<dbReference type="PANTHER" id="PTHR43976:SF16">
    <property type="entry name" value="SHORT-CHAIN DEHYDROGENASE_REDUCTASE FAMILY PROTEIN"/>
    <property type="match status" value="1"/>
</dbReference>
<reference evidence="5 6" key="1">
    <citation type="submission" date="2020-12" db="EMBL/GenBank/DDBJ databases">
        <title>FDA dAtabase for Regulatory Grade micrObial Sequences (FDA-ARGOS): Supporting development and validation of Infectious Disease Dx tests.</title>
        <authorList>
            <person name="Sproer C."/>
            <person name="Gronow S."/>
            <person name="Severitt S."/>
            <person name="Schroder I."/>
            <person name="Tallon L."/>
            <person name="Sadzewicz L."/>
            <person name="Zhao X."/>
            <person name="Boylan J."/>
            <person name="Ott S."/>
            <person name="Bowen H."/>
            <person name="Vavikolanu K."/>
            <person name="Mehta A."/>
            <person name="Aluvathingal J."/>
            <person name="Nadendla S."/>
            <person name="Lowell S."/>
            <person name="Myers T."/>
            <person name="Yan Y."/>
            <person name="Sichtig H."/>
        </authorList>
    </citation>
    <scope>NUCLEOTIDE SEQUENCE [LARGE SCALE GENOMIC DNA]</scope>
    <source>
        <strain evidence="5 6">FDAARGOS_990</strain>
    </source>
</reference>
<dbReference type="InterPro" id="IPR020904">
    <property type="entry name" value="Sc_DH/Rdtase_CS"/>
</dbReference>
<dbReference type="AlphaFoldDB" id="A0A7T4DIS7"/>
<name>A0A7T4DIS7_9MICO</name>
<dbReference type="GO" id="GO:0016491">
    <property type="term" value="F:oxidoreductase activity"/>
    <property type="evidence" value="ECO:0007669"/>
    <property type="project" value="UniProtKB-KW"/>
</dbReference>
<keyword evidence="2" id="KW-0560">Oxidoreductase</keyword>
<sequence>MNSHIETNTAATTTTTEVREPSEHRRRWAITGASQGFGRALTEEVLARGHDAVVVVRDPESLQKLKADVGERLTVLTADLRDETAVAEVGEALTDLDVDVLINNAGRAIVGAVEEIGLSALREQLELNFFAAAALTRAILPLMRARGRGAIVQMSSQGGRVSFPAAGAYSASKFALEGWSEALAAEVGPLGIGVMLVEPSRFRTGFNTAHSLGVTAGTDVYAAIVGPARTDLAEVDGRQEGDPVRAAAIIVDLVEASLEGSGELPLRLPLGAEAVRRLRAAYSGGAAEVERLAAVAESADFPGMRPSQRAV</sequence>
<dbReference type="InterPro" id="IPR051911">
    <property type="entry name" value="SDR_oxidoreductase"/>
</dbReference>
<gene>
    <name evidence="5" type="ORF">I6H47_15245</name>
</gene>
<dbReference type="PRINTS" id="PR00081">
    <property type="entry name" value="GDHRDH"/>
</dbReference>
<dbReference type="InterPro" id="IPR002347">
    <property type="entry name" value="SDR_fam"/>
</dbReference>
<evidence type="ECO:0000313" key="6">
    <source>
        <dbReference type="Proteomes" id="UP000595374"/>
    </source>
</evidence>
<dbReference type="CDD" id="cd05374">
    <property type="entry name" value="17beta-HSD-like_SDR_c"/>
    <property type="match status" value="1"/>
</dbReference>
<dbReference type="SUPFAM" id="SSF51735">
    <property type="entry name" value="NAD(P)-binding Rossmann-fold domains"/>
    <property type="match status" value="1"/>
</dbReference>
<feature type="region of interest" description="Disordered" evidence="4">
    <location>
        <begin position="1"/>
        <end position="23"/>
    </location>
</feature>
<evidence type="ECO:0000256" key="2">
    <source>
        <dbReference type="ARBA" id="ARBA00023002"/>
    </source>
</evidence>
<organism evidence="5 6">
    <name type="scientific">Brevibacterium casei</name>
    <dbReference type="NCBI Taxonomy" id="33889"/>
    <lineage>
        <taxon>Bacteria</taxon>
        <taxon>Bacillati</taxon>
        <taxon>Actinomycetota</taxon>
        <taxon>Actinomycetes</taxon>
        <taxon>Micrococcales</taxon>
        <taxon>Brevibacteriaceae</taxon>
        <taxon>Brevibacterium</taxon>
    </lineage>
</organism>
<accession>A0A7T4DIS7</accession>
<dbReference type="PANTHER" id="PTHR43976">
    <property type="entry name" value="SHORT CHAIN DEHYDROGENASE"/>
    <property type="match status" value="1"/>
</dbReference>
<dbReference type="InterPro" id="IPR036291">
    <property type="entry name" value="NAD(P)-bd_dom_sf"/>
</dbReference>
<evidence type="ECO:0000256" key="1">
    <source>
        <dbReference type="ARBA" id="ARBA00006484"/>
    </source>
</evidence>
<proteinExistence type="inferred from homology"/>
<dbReference type="PROSITE" id="PS00061">
    <property type="entry name" value="ADH_SHORT"/>
    <property type="match status" value="1"/>
</dbReference>
<dbReference type="Proteomes" id="UP000595374">
    <property type="component" value="Chromosome"/>
</dbReference>
<dbReference type="PRINTS" id="PR00080">
    <property type="entry name" value="SDRFAMILY"/>
</dbReference>
<dbReference type="EMBL" id="CP065989">
    <property type="protein sequence ID" value="QQB14108.1"/>
    <property type="molecule type" value="Genomic_DNA"/>
</dbReference>
<comment type="similarity">
    <text evidence="1 3">Belongs to the short-chain dehydrogenases/reductases (SDR) family.</text>
</comment>
<dbReference type="Gene3D" id="3.40.50.720">
    <property type="entry name" value="NAD(P)-binding Rossmann-like Domain"/>
    <property type="match status" value="1"/>
</dbReference>
<feature type="compositionally biased region" description="Low complexity" evidence="4">
    <location>
        <begin position="7"/>
        <end position="16"/>
    </location>
</feature>
<evidence type="ECO:0000256" key="3">
    <source>
        <dbReference type="RuleBase" id="RU000363"/>
    </source>
</evidence>
<dbReference type="RefSeq" id="WP_198499225.1">
    <property type="nucleotide sequence ID" value="NZ_CP065989.1"/>
</dbReference>
<protein>
    <submittedName>
        <fullName evidence="5">SDR family NAD(P)-dependent oxidoreductase</fullName>
    </submittedName>
</protein>